<dbReference type="PATRIC" id="fig|1339327.3.peg.18"/>
<dbReference type="Proteomes" id="UP000022082">
    <property type="component" value="Unassembled WGS sequence"/>
</dbReference>
<dbReference type="GeneID" id="93557806"/>
<evidence type="ECO:0000313" key="1">
    <source>
        <dbReference type="EMBL" id="EXZ31523.1"/>
    </source>
</evidence>
<reference evidence="1 2" key="1">
    <citation type="submission" date="2014-02" db="EMBL/GenBank/DDBJ databases">
        <authorList>
            <person name="Sears C."/>
            <person name="Carroll K."/>
            <person name="Sack B.R."/>
            <person name="Qadri F."/>
            <person name="Myers L.L."/>
            <person name="Chung G.-T."/>
            <person name="Escheverria P."/>
            <person name="Fraser C.M."/>
            <person name="Sadzewicz L."/>
            <person name="Shefchek K.A."/>
            <person name="Tallon L."/>
            <person name="Das S.P."/>
            <person name="Daugherty S."/>
            <person name="Mongodin E.F."/>
        </authorList>
    </citation>
    <scope>NUCLEOTIDE SEQUENCE [LARGE SCALE GENOMIC DNA]</scope>
    <source>
        <strain evidence="1 2">S36L11</strain>
    </source>
</reference>
<name>A0A015XIN8_BACFG</name>
<protein>
    <submittedName>
        <fullName evidence="1">Uncharacterized protein</fullName>
    </submittedName>
</protein>
<gene>
    <name evidence="1" type="ORF">M136_4708</name>
</gene>
<dbReference type="AlphaFoldDB" id="A0A015XIN8"/>
<sequence length="90" mass="10232">MGKIKMETGVVVMKLTATVYRGTIREIQSSRIGFCGEYNKEILSKMGDEFKKIFAKQIEAEYKGKSVKPDKIIYRVSTKSTECEMILNGK</sequence>
<accession>A0A015XIN8</accession>
<dbReference type="RefSeq" id="WP_008620883.1">
    <property type="nucleotide sequence ID" value="NZ_JGDJ01000002.1"/>
</dbReference>
<organism evidence="1 2">
    <name type="scientific">Bacteroides fragilis str. S36L11</name>
    <dbReference type="NCBI Taxonomy" id="1339327"/>
    <lineage>
        <taxon>Bacteria</taxon>
        <taxon>Pseudomonadati</taxon>
        <taxon>Bacteroidota</taxon>
        <taxon>Bacteroidia</taxon>
        <taxon>Bacteroidales</taxon>
        <taxon>Bacteroidaceae</taxon>
        <taxon>Bacteroides</taxon>
    </lineage>
</organism>
<comment type="caution">
    <text evidence="1">The sequence shown here is derived from an EMBL/GenBank/DDBJ whole genome shotgun (WGS) entry which is preliminary data.</text>
</comment>
<evidence type="ECO:0000313" key="2">
    <source>
        <dbReference type="Proteomes" id="UP000022082"/>
    </source>
</evidence>
<dbReference type="EMBL" id="JGDJ01000002">
    <property type="protein sequence ID" value="EXZ31523.1"/>
    <property type="molecule type" value="Genomic_DNA"/>
</dbReference>
<proteinExistence type="predicted"/>